<dbReference type="AlphaFoldDB" id="A0A5B8XWA8"/>
<dbReference type="EMBL" id="CP042467">
    <property type="protein sequence ID" value="QED27749.1"/>
    <property type="molecule type" value="Genomic_DNA"/>
</dbReference>
<reference evidence="1 2" key="1">
    <citation type="submission" date="2019-08" db="EMBL/GenBank/DDBJ databases">
        <authorList>
            <person name="Liang Q."/>
        </authorList>
    </citation>
    <scope>NUCLEOTIDE SEQUENCE [LARGE SCALE GENOMIC DNA]</scope>
    <source>
        <strain evidence="1 2">V1718</strain>
    </source>
</reference>
<dbReference type="KEGG" id="bbae:FRD01_10990"/>
<dbReference type="RefSeq" id="WP_146959561.1">
    <property type="nucleotide sequence ID" value="NZ_CP042467.1"/>
</dbReference>
<keyword evidence="2" id="KW-1185">Reference proteome</keyword>
<gene>
    <name evidence="1" type="ORF">FRD01_10990</name>
</gene>
<protein>
    <submittedName>
        <fullName evidence="1">Uncharacterized protein</fullName>
    </submittedName>
</protein>
<evidence type="ECO:0000313" key="1">
    <source>
        <dbReference type="EMBL" id="QED27749.1"/>
    </source>
</evidence>
<evidence type="ECO:0000313" key="2">
    <source>
        <dbReference type="Proteomes" id="UP000321595"/>
    </source>
</evidence>
<organism evidence="1 2">
    <name type="scientific">Microvenator marinus</name>
    <dbReference type="NCBI Taxonomy" id="2600177"/>
    <lineage>
        <taxon>Bacteria</taxon>
        <taxon>Deltaproteobacteria</taxon>
        <taxon>Bradymonadales</taxon>
        <taxon>Microvenatoraceae</taxon>
        <taxon>Microvenator</taxon>
    </lineage>
</organism>
<name>A0A5B8XWA8_9DELT</name>
<proteinExistence type="predicted"/>
<sequence length="358" mass="39497">MNALRAELIEAINDPNTDWDRDFDAWATRIFAHQFEHNAPYRNLAEGRGISSVSGWREVPAVPTDAFKYVELSTAPDAVTHTFLTSGTTLDARGKHHFLNLDVYRAAIEGPFRNYCLPKGRMPILVLAAAPGEMPESSLSFMCGELLKTCGDPRYSGFFLAREENGEFEFDYDGVVDALDFLEKSKVPVFILGTAFAYVDFLDTVGDLRWKLAPGSRVLETGGLKGRTREVSRAELYALFGSRLGIAPSHALSEYSMTELSSQAYTDAMVRGVGHEEAVFRTPGWARVEIVDPVSLEVLDTPDARGLIRWYDLANLDSVMAVQTSDIGQRRAGGFVLEGRAPEADLRGCSLVIEEIVG</sequence>
<dbReference type="OrthoDB" id="182577at2"/>
<accession>A0A5B8XWA8</accession>
<dbReference type="Proteomes" id="UP000321595">
    <property type="component" value="Chromosome"/>
</dbReference>